<evidence type="ECO:0008006" key="3">
    <source>
        <dbReference type="Google" id="ProtNLM"/>
    </source>
</evidence>
<dbReference type="AlphaFoldDB" id="A0A6I3KEK4"/>
<dbReference type="EMBL" id="WMBQ01000001">
    <property type="protein sequence ID" value="MTD92743.1"/>
    <property type="molecule type" value="Genomic_DNA"/>
</dbReference>
<evidence type="ECO:0000313" key="2">
    <source>
        <dbReference type="Proteomes" id="UP000440694"/>
    </source>
</evidence>
<accession>A0A6I3KEK4</accession>
<dbReference type="RefSeq" id="WP_154737337.1">
    <property type="nucleotide sequence ID" value="NZ_WMBQ01000001.1"/>
</dbReference>
<keyword evidence="2" id="KW-1185">Reference proteome</keyword>
<name>A0A6I3KEK4_9HYPH</name>
<dbReference type="Gene3D" id="1.20.120.520">
    <property type="entry name" value="nmb1532 protein domain like"/>
    <property type="match status" value="1"/>
</dbReference>
<gene>
    <name evidence="1" type="ORF">GIW81_00145</name>
</gene>
<sequence length="183" mass="20563">MDTALDIRAQIDADTHLQTEINHALSAVADGLNTGSDGRVVRILVRTLQASWREHVGFQHEVIFPILEARYGDDVCGTIARLRIDHASLSQCHGEVGRALASILESPPGDDGALERLLRVTIAQRRTHFQQDAELDRWIPETFTRLECALCQRWAAARQSPRFPLNLLRSPERPYPRLGGRLN</sequence>
<evidence type="ECO:0000313" key="1">
    <source>
        <dbReference type="EMBL" id="MTD92743.1"/>
    </source>
</evidence>
<organism evidence="1 2">
    <name type="scientific">Hyphomicrobium album</name>
    <dbReference type="NCBI Taxonomy" id="2665159"/>
    <lineage>
        <taxon>Bacteria</taxon>
        <taxon>Pseudomonadati</taxon>
        <taxon>Pseudomonadota</taxon>
        <taxon>Alphaproteobacteria</taxon>
        <taxon>Hyphomicrobiales</taxon>
        <taxon>Hyphomicrobiaceae</taxon>
        <taxon>Hyphomicrobium</taxon>
    </lineage>
</organism>
<comment type="caution">
    <text evidence="1">The sequence shown here is derived from an EMBL/GenBank/DDBJ whole genome shotgun (WGS) entry which is preliminary data.</text>
</comment>
<proteinExistence type="predicted"/>
<dbReference type="Proteomes" id="UP000440694">
    <property type="component" value="Unassembled WGS sequence"/>
</dbReference>
<reference evidence="1 2" key="1">
    <citation type="submission" date="2019-11" db="EMBL/GenBank/DDBJ databases">
        <title>Identification of a novel strain.</title>
        <authorList>
            <person name="Xu Q."/>
            <person name="Wang G."/>
        </authorList>
    </citation>
    <scope>NUCLEOTIDE SEQUENCE [LARGE SCALE GENOMIC DNA]</scope>
    <source>
        <strain evidence="2">xq</strain>
    </source>
</reference>
<protein>
    <recommendedName>
        <fullName evidence="3">Hemerythrin-like domain-containing protein</fullName>
    </recommendedName>
</protein>